<feature type="domain" description="Glycosyltransferase subfamily 4-like N-terminal" evidence="2">
    <location>
        <begin position="36"/>
        <end position="168"/>
    </location>
</feature>
<dbReference type="InterPro" id="IPR050194">
    <property type="entry name" value="Glycosyltransferase_grp1"/>
</dbReference>
<dbReference type="Pfam" id="PF13439">
    <property type="entry name" value="Glyco_transf_4"/>
    <property type="match status" value="1"/>
</dbReference>
<feature type="domain" description="Glycosyl transferase family 1" evidence="1">
    <location>
        <begin position="182"/>
        <end position="354"/>
    </location>
</feature>
<dbReference type="Proteomes" id="UP000012081">
    <property type="component" value="Unassembled WGS sequence"/>
</dbReference>
<proteinExistence type="predicted"/>
<keyword evidence="4" id="KW-1185">Reference proteome</keyword>
<evidence type="ECO:0008006" key="5">
    <source>
        <dbReference type="Google" id="ProtNLM"/>
    </source>
</evidence>
<organism evidence="3 4">
    <name type="scientific">Brevibacillus borstelensis AK1</name>
    <dbReference type="NCBI Taxonomy" id="1300222"/>
    <lineage>
        <taxon>Bacteria</taxon>
        <taxon>Bacillati</taxon>
        <taxon>Bacillota</taxon>
        <taxon>Bacilli</taxon>
        <taxon>Bacillales</taxon>
        <taxon>Paenibacillaceae</taxon>
        <taxon>Brevibacillus</taxon>
    </lineage>
</organism>
<gene>
    <name evidence="3" type="ORF">I532_05995</name>
</gene>
<dbReference type="PATRIC" id="fig|1300222.3.peg.1230"/>
<dbReference type="AlphaFoldDB" id="M8E2N2"/>
<dbReference type="PANTHER" id="PTHR45947:SF3">
    <property type="entry name" value="SULFOQUINOVOSYL TRANSFERASE SQD2"/>
    <property type="match status" value="1"/>
</dbReference>
<dbReference type="Pfam" id="PF00534">
    <property type="entry name" value="Glycos_transf_1"/>
    <property type="match status" value="1"/>
</dbReference>
<dbReference type="RefSeq" id="WP_003387026.1">
    <property type="nucleotide sequence ID" value="NZ_APBN01000002.1"/>
</dbReference>
<dbReference type="InterPro" id="IPR001296">
    <property type="entry name" value="Glyco_trans_1"/>
</dbReference>
<dbReference type="SUPFAM" id="SSF53756">
    <property type="entry name" value="UDP-Glycosyltransferase/glycogen phosphorylase"/>
    <property type="match status" value="1"/>
</dbReference>
<dbReference type="PANTHER" id="PTHR45947">
    <property type="entry name" value="SULFOQUINOVOSYL TRANSFERASE SQD2"/>
    <property type="match status" value="1"/>
</dbReference>
<name>M8E2N2_9BACL</name>
<dbReference type="Gene3D" id="3.40.50.2000">
    <property type="entry name" value="Glycogen Phosphorylase B"/>
    <property type="match status" value="2"/>
</dbReference>
<comment type="caution">
    <text evidence="3">The sequence shown here is derived from an EMBL/GenBank/DDBJ whole genome shotgun (WGS) entry which is preliminary data.</text>
</comment>
<evidence type="ECO:0000313" key="4">
    <source>
        <dbReference type="Proteomes" id="UP000012081"/>
    </source>
</evidence>
<dbReference type="OrthoDB" id="139410at2"/>
<sequence length="392" mass="44911">MKIAIISPGPFSVPPVKGSSVEHDIDEVSKMFGPEHQVTIYTRTCPTYPRSSFEEGRDIIRFPYKGPGPYLKRIIGDLKRRSPDVILVENRPNFVPALRRKFPSVPIYVNMHSHVYAAKWFISPEKMRHIVRLADGFITNSEYLRQHFIEKHRIPPDKVHAVHLGVDVTPYQLAKINFGVRNLRRKLGLRHDDRIMFYAGRLMRAKGVHVLLKAFRKVCEQDPKAKLIIVGGTGYGSNRMNPYVRYLHQLAKPLGDRVKFVNFIPSQEMPLYYQIGDIVATPSVWQEPFCRVNLEAMASGKPVITTPRGGIGEVVTHEDSGYVISPKEWEKELPRIWDELWSIPHLRNQMGKRALVRAKQFSWYATAQGYLQAFEKGADKRARVAAAYKKVG</sequence>
<dbReference type="STRING" id="1300222.I532_05995"/>
<protein>
    <recommendedName>
        <fullName evidence="5">Glycosyltransferase</fullName>
    </recommendedName>
</protein>
<accession>M8E2N2</accession>
<reference evidence="3 4" key="1">
    <citation type="submission" date="2013-03" db="EMBL/GenBank/DDBJ databases">
        <title>Assembly of a new bacterial strain Brevibacillus borstelensis AK1.</title>
        <authorList>
            <person name="Rajan I."/>
            <person name="PoliReddy D."/>
            <person name="Sugumar T."/>
            <person name="Rathinam K."/>
            <person name="Alqarawi S."/>
            <person name="Khalil A.B."/>
            <person name="Sivakumar N."/>
        </authorList>
    </citation>
    <scope>NUCLEOTIDE SEQUENCE [LARGE SCALE GENOMIC DNA]</scope>
    <source>
        <strain evidence="3 4">AK1</strain>
    </source>
</reference>
<dbReference type="InterPro" id="IPR028098">
    <property type="entry name" value="Glyco_trans_4-like_N"/>
</dbReference>
<evidence type="ECO:0000259" key="2">
    <source>
        <dbReference type="Pfam" id="PF13439"/>
    </source>
</evidence>
<evidence type="ECO:0000313" key="3">
    <source>
        <dbReference type="EMBL" id="EMT53541.1"/>
    </source>
</evidence>
<dbReference type="CDD" id="cd03801">
    <property type="entry name" value="GT4_PimA-like"/>
    <property type="match status" value="1"/>
</dbReference>
<dbReference type="EMBL" id="APBN01000002">
    <property type="protein sequence ID" value="EMT53541.1"/>
    <property type="molecule type" value="Genomic_DNA"/>
</dbReference>
<evidence type="ECO:0000259" key="1">
    <source>
        <dbReference type="Pfam" id="PF00534"/>
    </source>
</evidence>
<dbReference type="GO" id="GO:0016757">
    <property type="term" value="F:glycosyltransferase activity"/>
    <property type="evidence" value="ECO:0007669"/>
    <property type="project" value="InterPro"/>
</dbReference>